<gene>
    <name evidence="2" type="ORF">EYF80_006545</name>
</gene>
<protein>
    <submittedName>
        <fullName evidence="2">Uncharacterized protein</fullName>
    </submittedName>
</protein>
<keyword evidence="3" id="KW-1185">Reference proteome</keyword>
<organism evidence="2 3">
    <name type="scientific">Liparis tanakae</name>
    <name type="common">Tanaka's snailfish</name>
    <dbReference type="NCBI Taxonomy" id="230148"/>
    <lineage>
        <taxon>Eukaryota</taxon>
        <taxon>Metazoa</taxon>
        <taxon>Chordata</taxon>
        <taxon>Craniata</taxon>
        <taxon>Vertebrata</taxon>
        <taxon>Euteleostomi</taxon>
        <taxon>Actinopterygii</taxon>
        <taxon>Neopterygii</taxon>
        <taxon>Teleostei</taxon>
        <taxon>Neoteleostei</taxon>
        <taxon>Acanthomorphata</taxon>
        <taxon>Eupercaria</taxon>
        <taxon>Perciformes</taxon>
        <taxon>Cottioidei</taxon>
        <taxon>Cottales</taxon>
        <taxon>Liparidae</taxon>
        <taxon>Liparis</taxon>
    </lineage>
</organism>
<accession>A0A4Z2J103</accession>
<evidence type="ECO:0000313" key="2">
    <source>
        <dbReference type="EMBL" id="TNN83212.1"/>
    </source>
</evidence>
<evidence type="ECO:0000256" key="1">
    <source>
        <dbReference type="SAM" id="MobiDB-lite"/>
    </source>
</evidence>
<comment type="caution">
    <text evidence="2">The sequence shown here is derived from an EMBL/GenBank/DDBJ whole genome shotgun (WGS) entry which is preliminary data.</text>
</comment>
<dbReference type="EMBL" id="SRLO01000034">
    <property type="protein sequence ID" value="TNN83212.1"/>
    <property type="molecule type" value="Genomic_DNA"/>
</dbReference>
<dbReference type="Proteomes" id="UP000314294">
    <property type="component" value="Unassembled WGS sequence"/>
</dbReference>
<feature type="region of interest" description="Disordered" evidence="1">
    <location>
        <begin position="46"/>
        <end position="73"/>
    </location>
</feature>
<sequence length="113" mass="12122">MPDGSSCSLSPVDIPVVWVEERERGVVVGVQSAQVVGSIHQGAMLSAPPETLSSSISRSHTAEHKSMKNTSSSQLEKRKVIFTPFPMRLTAYITASLPRPLSRPLLVAVPSTP</sequence>
<evidence type="ECO:0000313" key="3">
    <source>
        <dbReference type="Proteomes" id="UP000314294"/>
    </source>
</evidence>
<name>A0A4Z2J103_9TELE</name>
<proteinExistence type="predicted"/>
<dbReference type="AlphaFoldDB" id="A0A4Z2J103"/>
<reference evidence="2 3" key="1">
    <citation type="submission" date="2019-03" db="EMBL/GenBank/DDBJ databases">
        <title>First draft genome of Liparis tanakae, snailfish: a comprehensive survey of snailfish specific genes.</title>
        <authorList>
            <person name="Kim W."/>
            <person name="Song I."/>
            <person name="Jeong J.-H."/>
            <person name="Kim D."/>
            <person name="Kim S."/>
            <person name="Ryu S."/>
            <person name="Song J.Y."/>
            <person name="Lee S.K."/>
        </authorList>
    </citation>
    <scope>NUCLEOTIDE SEQUENCE [LARGE SCALE GENOMIC DNA]</scope>
    <source>
        <tissue evidence="2">Muscle</tissue>
    </source>
</reference>